<dbReference type="EC" id="2.8.2.-" evidence="3"/>
<keyword evidence="2" id="KW-0325">Glycoprotein</keyword>
<dbReference type="PANTHER" id="PTHR10605:SF72">
    <property type="entry name" value="HEPARAN SULFATE 3-O SULFOTRANSFERASE-B, ISOFORM A"/>
    <property type="match status" value="1"/>
</dbReference>
<keyword evidence="1 3" id="KW-0808">Transferase</keyword>
<feature type="domain" description="Sulfotransferase" evidence="4">
    <location>
        <begin position="109"/>
        <end position="361"/>
    </location>
</feature>
<dbReference type="InterPro" id="IPR027417">
    <property type="entry name" value="P-loop_NTPase"/>
</dbReference>
<dbReference type="InterPro" id="IPR000863">
    <property type="entry name" value="Sulfotransferase_dom"/>
</dbReference>
<dbReference type="Pfam" id="PF00685">
    <property type="entry name" value="Sulfotransfer_1"/>
    <property type="match status" value="1"/>
</dbReference>
<dbReference type="PANTHER" id="PTHR10605">
    <property type="entry name" value="HEPARAN SULFATE SULFOTRANSFERASE"/>
    <property type="match status" value="1"/>
</dbReference>
<gene>
    <name evidence="5" type="ORF">OKIOD_LOCUS4595</name>
</gene>
<evidence type="ECO:0000256" key="1">
    <source>
        <dbReference type="ARBA" id="ARBA00022679"/>
    </source>
</evidence>
<evidence type="ECO:0000313" key="6">
    <source>
        <dbReference type="Proteomes" id="UP001158576"/>
    </source>
</evidence>
<keyword evidence="6" id="KW-1185">Reference proteome</keyword>
<evidence type="ECO:0000259" key="4">
    <source>
        <dbReference type="Pfam" id="PF00685"/>
    </source>
</evidence>
<proteinExistence type="inferred from homology"/>
<protein>
    <recommendedName>
        <fullName evidence="3">Sulfotransferase</fullName>
        <ecNumber evidence="3">2.8.2.-</ecNumber>
    </recommendedName>
</protein>
<accession>A0ABN7S622</accession>
<organism evidence="5 6">
    <name type="scientific">Oikopleura dioica</name>
    <name type="common">Tunicate</name>
    <dbReference type="NCBI Taxonomy" id="34765"/>
    <lineage>
        <taxon>Eukaryota</taxon>
        <taxon>Metazoa</taxon>
        <taxon>Chordata</taxon>
        <taxon>Tunicata</taxon>
        <taxon>Appendicularia</taxon>
        <taxon>Copelata</taxon>
        <taxon>Oikopleuridae</taxon>
        <taxon>Oikopleura</taxon>
    </lineage>
</organism>
<dbReference type="Gene3D" id="3.40.50.300">
    <property type="entry name" value="P-loop containing nucleotide triphosphate hydrolases"/>
    <property type="match status" value="1"/>
</dbReference>
<evidence type="ECO:0000256" key="2">
    <source>
        <dbReference type="ARBA" id="ARBA00023180"/>
    </source>
</evidence>
<dbReference type="SUPFAM" id="SSF52540">
    <property type="entry name" value="P-loop containing nucleoside triphosphate hydrolases"/>
    <property type="match status" value="1"/>
</dbReference>
<dbReference type="InterPro" id="IPR037359">
    <property type="entry name" value="NST/OST"/>
</dbReference>
<comment type="similarity">
    <text evidence="3">Belongs to the sulfotransferase 1 family.</text>
</comment>
<evidence type="ECO:0000256" key="3">
    <source>
        <dbReference type="RuleBase" id="RU361155"/>
    </source>
</evidence>
<evidence type="ECO:0000313" key="5">
    <source>
        <dbReference type="EMBL" id="CAG5091414.1"/>
    </source>
</evidence>
<dbReference type="Proteomes" id="UP001158576">
    <property type="component" value="Chromosome PAR"/>
</dbReference>
<reference evidence="5 6" key="1">
    <citation type="submission" date="2021-04" db="EMBL/GenBank/DDBJ databases">
        <authorList>
            <person name="Bliznina A."/>
        </authorList>
    </citation>
    <scope>NUCLEOTIDE SEQUENCE [LARGE SCALE GENOMIC DNA]</scope>
</reference>
<sequence>MKKRLTSGWISSHMHRKIVTLFVSSIALVLILFCLAPLEKRTPIKNYHTRDNIYPHQPNREYLFYPANEELDDLQGRRFLKVKNLRTPKDDECQADPDGREKRKLLPNVIGLGAKKCGTTALHYYMTAHPKVKVSPDHEELAFFDKKWENGIDWYLDRLPEVAEDEIVFEKTPKYFVYPPALDRIAETVPNAKFILVICNPIDRAFSDFNHKVRKSSGFRNFLAQNQIQNFDDFVMRTSTRLRILKEKKMTALLENDLYNSTTNNGHLSILTVGFYSYYLQKFIAKFSRQQFLILTGEEIRHSPREVMDKVQGFMDLPRCVTGDNFVFNSTKGFYCVVNYKGEEVCLDSSKGTSRKGEEQKYLIETAEELANLYGPYNRELSKLGINVSWPFPTEEP</sequence>
<name>A0ABN7S622_OIKDI</name>
<dbReference type="EMBL" id="OU015568">
    <property type="protein sequence ID" value="CAG5091414.1"/>
    <property type="molecule type" value="Genomic_DNA"/>
</dbReference>